<evidence type="ECO:0000313" key="2">
    <source>
        <dbReference type="Proteomes" id="UP001157440"/>
    </source>
</evidence>
<dbReference type="RefSeq" id="WP_238195420.1">
    <property type="nucleotide sequence ID" value="NZ_BPQZ01000005.1"/>
</dbReference>
<evidence type="ECO:0000313" key="1">
    <source>
        <dbReference type="EMBL" id="GLS73978.1"/>
    </source>
</evidence>
<protein>
    <submittedName>
        <fullName evidence="1">Uncharacterized protein</fullName>
    </submittedName>
</protein>
<organism evidence="1 2">
    <name type="scientific">Methylobacterium tardum</name>
    <dbReference type="NCBI Taxonomy" id="374432"/>
    <lineage>
        <taxon>Bacteria</taxon>
        <taxon>Pseudomonadati</taxon>
        <taxon>Pseudomonadota</taxon>
        <taxon>Alphaproteobacteria</taxon>
        <taxon>Hyphomicrobiales</taxon>
        <taxon>Methylobacteriaceae</taxon>
        <taxon>Methylobacterium</taxon>
    </lineage>
</organism>
<reference evidence="2" key="1">
    <citation type="journal article" date="2019" name="Int. J. Syst. Evol. Microbiol.">
        <title>The Global Catalogue of Microorganisms (GCM) 10K type strain sequencing project: providing services to taxonomists for standard genome sequencing and annotation.</title>
        <authorList>
            <consortium name="The Broad Institute Genomics Platform"/>
            <consortium name="The Broad Institute Genome Sequencing Center for Infectious Disease"/>
            <person name="Wu L."/>
            <person name="Ma J."/>
        </authorList>
    </citation>
    <scope>NUCLEOTIDE SEQUENCE [LARGE SCALE GENOMIC DNA]</scope>
    <source>
        <strain evidence="2">NBRC 103632</strain>
    </source>
</reference>
<accession>A0AA37WWZ7</accession>
<dbReference type="EMBL" id="BSPL01000033">
    <property type="protein sequence ID" value="GLS73978.1"/>
    <property type="molecule type" value="Genomic_DNA"/>
</dbReference>
<name>A0AA37WWZ7_9HYPH</name>
<comment type="caution">
    <text evidence="1">The sequence shown here is derived from an EMBL/GenBank/DDBJ whole genome shotgun (WGS) entry which is preliminary data.</text>
</comment>
<dbReference type="AlphaFoldDB" id="A0AA37WWZ7"/>
<gene>
    <name evidence="1" type="ORF">GCM10007890_59930</name>
</gene>
<dbReference type="Proteomes" id="UP001157440">
    <property type="component" value="Unassembled WGS sequence"/>
</dbReference>
<keyword evidence="2" id="KW-1185">Reference proteome</keyword>
<sequence length="92" mass="10277">MTCRDLAPAIVQCLGTGSPALHQLIAAHLSRRDPAPAIAQAILERCLLEDFGQAEVYRWIRAMWPTSTCEEMTRAYRIASELFAVDFLAREA</sequence>
<proteinExistence type="predicted"/>